<dbReference type="PANTHER" id="PTHR12925">
    <property type="entry name" value="HIKESHI FAMILY MEMBER"/>
    <property type="match status" value="1"/>
</dbReference>
<dbReference type="AlphaFoldDB" id="G8Y5Z7"/>
<dbReference type="InterPro" id="IPR031318">
    <property type="entry name" value="OPI10"/>
</dbReference>
<name>G8Y5Z7_PICSO</name>
<feature type="domain" description="Hikeshi-like C-terminal" evidence="4">
    <location>
        <begin position="160"/>
        <end position="210"/>
    </location>
</feature>
<dbReference type="Proteomes" id="UP000005222">
    <property type="component" value="Chromosome K"/>
</dbReference>
<gene>
    <name evidence="6" type="primary">Piso0_004629</name>
    <name evidence="5" type="ORF">GNLVRS01_PISO0K21086g</name>
    <name evidence="6" type="ORF">GNLVRS01_PISO0L21087g</name>
</gene>
<evidence type="ECO:0000256" key="2">
    <source>
        <dbReference type="SAM" id="MobiDB-lite"/>
    </source>
</evidence>
<dbReference type="GO" id="GO:0005829">
    <property type="term" value="C:cytosol"/>
    <property type="evidence" value="ECO:0007669"/>
    <property type="project" value="TreeGrafter"/>
</dbReference>
<dbReference type="HOGENOM" id="CLU_084839_1_1_1"/>
<dbReference type="Pfam" id="PF21057">
    <property type="entry name" value="Hikeshi-like_C"/>
    <property type="match status" value="1"/>
</dbReference>
<protein>
    <submittedName>
        <fullName evidence="6">Piso0_004629 protein</fullName>
    </submittedName>
</protein>
<dbReference type="GO" id="GO:0005634">
    <property type="term" value="C:nucleus"/>
    <property type="evidence" value="ECO:0007669"/>
    <property type="project" value="TreeGrafter"/>
</dbReference>
<evidence type="ECO:0000256" key="1">
    <source>
        <dbReference type="ARBA" id="ARBA00006623"/>
    </source>
</evidence>
<evidence type="ECO:0000313" key="6">
    <source>
        <dbReference type="EMBL" id="CCE85058.1"/>
    </source>
</evidence>
<accession>G8Y5Z7</accession>
<dbReference type="Proteomes" id="UP000005222">
    <property type="component" value="Chromosome L"/>
</dbReference>
<dbReference type="eggNOG" id="KOG4067">
    <property type="taxonomic scope" value="Eukaryota"/>
</dbReference>
<reference evidence="7" key="2">
    <citation type="journal article" date="2012" name="G3 (Bethesda)">
        <title>Pichia sorbitophila, an interspecies yeast hybrid reveals early steps of genome resolution following polyploidization.</title>
        <authorList>
            <person name="Leh Louis V."/>
            <person name="Despons L."/>
            <person name="Friedrich A."/>
            <person name="Martin T."/>
            <person name="Durrens P."/>
            <person name="Casaregola S."/>
            <person name="Neuveglise C."/>
            <person name="Fairhead C."/>
            <person name="Marck C."/>
            <person name="Cruz J.A."/>
            <person name="Straub M.L."/>
            <person name="Kugler V."/>
            <person name="Sacerdot C."/>
            <person name="Uzunov Z."/>
            <person name="Thierry A."/>
            <person name="Weiss S."/>
            <person name="Bleykasten C."/>
            <person name="De Montigny J."/>
            <person name="Jacques N."/>
            <person name="Jung P."/>
            <person name="Lemaire M."/>
            <person name="Mallet S."/>
            <person name="Morel G."/>
            <person name="Richard G.F."/>
            <person name="Sarkar A."/>
            <person name="Savel G."/>
            <person name="Schacherer J."/>
            <person name="Seret M.L."/>
            <person name="Talla E."/>
            <person name="Samson G."/>
            <person name="Jubin C."/>
            <person name="Poulain J."/>
            <person name="Vacherie B."/>
            <person name="Barbe V."/>
            <person name="Pelletier E."/>
            <person name="Sherman D.J."/>
            <person name="Westhof E."/>
            <person name="Weissenbach J."/>
            <person name="Baret P.V."/>
            <person name="Wincker P."/>
            <person name="Gaillardin C."/>
            <person name="Dujon B."/>
            <person name="Souciet J.L."/>
        </authorList>
    </citation>
    <scope>NUCLEOTIDE SEQUENCE [LARGE SCALE GENOMIC DNA]</scope>
    <source>
        <strain evidence="7">ATCC MYA-4447 / BCRC 22081 / CBS 7064 / NBRC 10061 / NRRL Y-12695</strain>
    </source>
</reference>
<dbReference type="Pfam" id="PF05603">
    <property type="entry name" value="Hikeshi-like_N"/>
    <property type="match status" value="1"/>
</dbReference>
<organism evidence="6 7">
    <name type="scientific">Pichia sorbitophila (strain ATCC MYA-4447 / BCRC 22081 / CBS 7064 / NBRC 10061 / NRRL Y-12695)</name>
    <name type="common">Hybrid yeast</name>
    <dbReference type="NCBI Taxonomy" id="559304"/>
    <lineage>
        <taxon>Eukaryota</taxon>
        <taxon>Fungi</taxon>
        <taxon>Dikarya</taxon>
        <taxon>Ascomycota</taxon>
        <taxon>Saccharomycotina</taxon>
        <taxon>Pichiomycetes</taxon>
        <taxon>Debaryomycetaceae</taxon>
        <taxon>Millerozyma</taxon>
    </lineage>
</organism>
<sequence length="213" mass="23058">MFGAVCSGRPIQLASQVEPTKYVIQVPNATNVSHIAIFLLPNTEFTDTNYTALVYFQLPDSQEFKLLGGLNPAKPSAIFKLNNKKQQSNSAQVDDIDMSIDAGTASPDSAILNIGIAIEPTVQAEVQLAQERERQAGSSSSLVPASTVARPPSALKSPTDIAALANRIVTHAYNFLGSFVDDSGKVPMKAFDSWWEKFKSKLANNPDFLDDLQ</sequence>
<evidence type="ECO:0000313" key="7">
    <source>
        <dbReference type="Proteomes" id="UP000005222"/>
    </source>
</evidence>
<dbReference type="OrthoDB" id="10248398at2759"/>
<keyword evidence="7" id="KW-1185">Reference proteome</keyword>
<feature type="region of interest" description="Disordered" evidence="2">
    <location>
        <begin position="131"/>
        <end position="154"/>
    </location>
</feature>
<dbReference type="InParanoid" id="G8Y5Z7"/>
<reference evidence="6" key="1">
    <citation type="submission" date="2011-10" db="EMBL/GenBank/DDBJ databases">
        <authorList>
            <person name="Genoscope - CEA"/>
        </authorList>
    </citation>
    <scope>NUCLEOTIDE SEQUENCE</scope>
</reference>
<dbReference type="EMBL" id="FO082049">
    <property type="protein sequence ID" value="CCE84027.1"/>
    <property type="molecule type" value="Genomic_DNA"/>
</dbReference>
<proteinExistence type="inferred from homology"/>
<dbReference type="InterPro" id="IPR048364">
    <property type="entry name" value="Hikeshi-like_C"/>
</dbReference>
<dbReference type="STRING" id="559304.G8Y5Z7"/>
<dbReference type="FunCoup" id="G8Y5Z7">
    <property type="interactions" value="586"/>
</dbReference>
<dbReference type="InterPro" id="IPR008493">
    <property type="entry name" value="Hikeshi-like_N"/>
</dbReference>
<dbReference type="GO" id="GO:0061608">
    <property type="term" value="F:nuclear import signal receptor activity"/>
    <property type="evidence" value="ECO:0007669"/>
    <property type="project" value="TreeGrafter"/>
</dbReference>
<dbReference type="PANTHER" id="PTHR12925:SF0">
    <property type="entry name" value="PROTEIN HIKESHI"/>
    <property type="match status" value="1"/>
</dbReference>
<feature type="domain" description="Hikeshi-like N-terminal" evidence="3">
    <location>
        <begin position="5"/>
        <end position="134"/>
    </location>
</feature>
<evidence type="ECO:0000313" key="5">
    <source>
        <dbReference type="EMBL" id="CCE84027.1"/>
    </source>
</evidence>
<dbReference type="EMBL" id="FO082048">
    <property type="protein sequence ID" value="CCE85058.1"/>
    <property type="molecule type" value="Genomic_DNA"/>
</dbReference>
<evidence type="ECO:0000259" key="4">
    <source>
        <dbReference type="Pfam" id="PF21057"/>
    </source>
</evidence>
<comment type="similarity">
    <text evidence="1">Belongs to the OPI10 family.</text>
</comment>
<evidence type="ECO:0000259" key="3">
    <source>
        <dbReference type="Pfam" id="PF05603"/>
    </source>
</evidence>
<dbReference type="GO" id="GO:0006606">
    <property type="term" value="P:protein import into nucleus"/>
    <property type="evidence" value="ECO:0007669"/>
    <property type="project" value="TreeGrafter"/>
</dbReference>